<sequence length="125" mass="14274">DQALLIFHNRLPHEVEVLYTSDFCYKSLVHVKASYNNASAAISTKFPLSLQVESNKRNAILCNQTYEEGGHYSVWILRSDNASKATCIHTVDRKPHNSYLFALTVMVFVNYGGGGYWFFQHAPWN</sequence>
<evidence type="ECO:0000256" key="1">
    <source>
        <dbReference type="SAM" id="Phobius"/>
    </source>
</evidence>
<reference evidence="2" key="1">
    <citation type="submission" date="2025-08" db="UniProtKB">
        <authorList>
            <consortium name="Ensembl"/>
        </authorList>
    </citation>
    <scope>IDENTIFICATION</scope>
</reference>
<keyword evidence="3" id="KW-1185">Reference proteome</keyword>
<dbReference type="Ensembl" id="ENSHCOT00000008560.1">
    <property type="protein sequence ID" value="ENSHCOP00000003543.1"/>
    <property type="gene ID" value="ENSHCOG00000004904.1"/>
</dbReference>
<organism evidence="2 3">
    <name type="scientific">Hippocampus comes</name>
    <name type="common">Tiger tail seahorse</name>
    <dbReference type="NCBI Taxonomy" id="109280"/>
    <lineage>
        <taxon>Eukaryota</taxon>
        <taxon>Metazoa</taxon>
        <taxon>Chordata</taxon>
        <taxon>Craniata</taxon>
        <taxon>Vertebrata</taxon>
        <taxon>Euteleostomi</taxon>
        <taxon>Actinopterygii</taxon>
        <taxon>Neopterygii</taxon>
        <taxon>Teleostei</taxon>
        <taxon>Neoteleostei</taxon>
        <taxon>Acanthomorphata</taxon>
        <taxon>Syngnathiaria</taxon>
        <taxon>Syngnathiformes</taxon>
        <taxon>Syngnathoidei</taxon>
        <taxon>Syngnathidae</taxon>
        <taxon>Hippocampus</taxon>
    </lineage>
</organism>
<dbReference type="Proteomes" id="UP000264820">
    <property type="component" value="Unplaced"/>
</dbReference>
<keyword evidence="1" id="KW-0472">Membrane</keyword>
<dbReference type="GeneTree" id="ENSGT00940000179446"/>
<evidence type="ECO:0000313" key="3">
    <source>
        <dbReference type="Proteomes" id="UP000264820"/>
    </source>
</evidence>
<reference evidence="2" key="2">
    <citation type="submission" date="2025-09" db="UniProtKB">
        <authorList>
            <consortium name="Ensembl"/>
        </authorList>
    </citation>
    <scope>IDENTIFICATION</scope>
</reference>
<dbReference type="AlphaFoldDB" id="A0A3Q2XGQ5"/>
<name>A0A3Q2XGQ5_HIPCM</name>
<feature type="transmembrane region" description="Helical" evidence="1">
    <location>
        <begin position="99"/>
        <end position="119"/>
    </location>
</feature>
<proteinExistence type="predicted"/>
<keyword evidence="1" id="KW-1133">Transmembrane helix</keyword>
<keyword evidence="1" id="KW-0812">Transmembrane</keyword>
<accession>A0A3Q2XGQ5</accession>
<dbReference type="OMA" id="AESHNDI"/>
<protein>
    <submittedName>
        <fullName evidence="2">Uncharacterized protein</fullName>
    </submittedName>
</protein>
<evidence type="ECO:0000313" key="2">
    <source>
        <dbReference type="Ensembl" id="ENSHCOP00000003543.1"/>
    </source>
</evidence>